<dbReference type="GO" id="GO:0022857">
    <property type="term" value="F:transmembrane transporter activity"/>
    <property type="evidence" value="ECO:0007669"/>
    <property type="project" value="InterPro"/>
</dbReference>
<dbReference type="Gene3D" id="1.20.1250.20">
    <property type="entry name" value="MFS general substrate transporter like domains"/>
    <property type="match status" value="2"/>
</dbReference>
<evidence type="ECO:0000256" key="4">
    <source>
        <dbReference type="ARBA" id="ARBA00022989"/>
    </source>
</evidence>
<accession>A0A4Q1BUM5</accession>
<keyword evidence="2" id="KW-0813">Transport</keyword>
<dbReference type="PROSITE" id="PS50850">
    <property type="entry name" value="MFS"/>
    <property type="match status" value="1"/>
</dbReference>
<dbReference type="CDD" id="cd17325">
    <property type="entry name" value="MFS_MdtG_SLC18_like"/>
    <property type="match status" value="1"/>
</dbReference>
<protein>
    <recommendedName>
        <fullName evidence="8">Major facilitator superfamily (MFS) profile domain-containing protein</fullName>
    </recommendedName>
</protein>
<keyword evidence="3 7" id="KW-0812">Transmembrane</keyword>
<keyword evidence="5 7" id="KW-0472">Membrane</keyword>
<feature type="domain" description="Major facilitator superfamily (MFS) profile" evidence="8">
    <location>
        <begin position="12"/>
        <end position="484"/>
    </location>
</feature>
<sequence>MGAKWRSSTWYITTVVAVGITTDLLAYTIVVPIVPYRLQELHYNNVSTLTSWLLFAYSFGIFFASLPVAYFFHIYPYRRIPLIVAVLVLEGSFVLFILVKPFWVMVISRFLQGVSSAVVWLVGLSLIIENVPKKHIGRQLEFAVSGVSVGSTIAPPIGGALYSSLGWKAPFVFCIIISGADLIARLLVVEQKDLRRDEPRTITNQKPFIPSEVEGDGERGPHETTESTVLAQNQDKIVSLHPIEDGSHNQTVSTPNSPTDVTQNPARVAEPINERNRDEVSSEILLNPWQVVKALTVNPRGTTSFLATFAFGLVVGALDPTLTLRVESVWGKSSAFVGLIYLAAAAPTFAAGPIIGHLADKYGSEWFVAPSMLLTLPWFPLLILNNSLAGFIIFFALGNLFLNCALGPVSLELSLVAKDMPGIGEIHQFAGMNIAFAISTSVGAVVGGQLYDHASNGWVAVSWFCFGVCVSGIPSMVLYVGNRPLWIRMRGKRTEEGVVLQSPVA</sequence>
<feature type="transmembrane region" description="Helical" evidence="7">
    <location>
        <begin position="169"/>
        <end position="188"/>
    </location>
</feature>
<gene>
    <name evidence="9" type="ORF">M231_00832</name>
</gene>
<dbReference type="InterPro" id="IPR011701">
    <property type="entry name" value="MFS"/>
</dbReference>
<evidence type="ECO:0000259" key="8">
    <source>
        <dbReference type="PROSITE" id="PS50850"/>
    </source>
</evidence>
<dbReference type="OrthoDB" id="440553at2759"/>
<dbReference type="FunCoup" id="A0A4Q1BUM5">
    <property type="interactions" value="1"/>
</dbReference>
<dbReference type="GO" id="GO:0016020">
    <property type="term" value="C:membrane"/>
    <property type="evidence" value="ECO:0007669"/>
    <property type="project" value="UniProtKB-SubCell"/>
</dbReference>
<dbReference type="PANTHER" id="PTHR23506">
    <property type="entry name" value="GH10249P"/>
    <property type="match status" value="1"/>
</dbReference>
<reference evidence="9 10" key="1">
    <citation type="submission" date="2016-06" db="EMBL/GenBank/DDBJ databases">
        <title>Evolution of pathogenesis and genome organization in the Tremellales.</title>
        <authorList>
            <person name="Cuomo C."/>
            <person name="Litvintseva A."/>
            <person name="Heitman J."/>
            <person name="Chen Y."/>
            <person name="Sun S."/>
            <person name="Springer D."/>
            <person name="Dromer F."/>
            <person name="Young S."/>
            <person name="Zeng Q."/>
            <person name="Chapman S."/>
            <person name="Gujja S."/>
            <person name="Saif S."/>
            <person name="Birren B."/>
        </authorList>
    </citation>
    <scope>NUCLEOTIDE SEQUENCE [LARGE SCALE GENOMIC DNA]</scope>
    <source>
        <strain evidence="9 10">ATCC 28783</strain>
    </source>
</reference>
<proteinExistence type="predicted"/>
<evidence type="ECO:0000256" key="7">
    <source>
        <dbReference type="SAM" id="Phobius"/>
    </source>
</evidence>
<feature type="transmembrane region" description="Helical" evidence="7">
    <location>
        <begin position="12"/>
        <end position="34"/>
    </location>
</feature>
<dbReference type="EMBL" id="SDIL01000005">
    <property type="protein sequence ID" value="RXK41833.1"/>
    <property type="molecule type" value="Genomic_DNA"/>
</dbReference>
<dbReference type="InParanoid" id="A0A4Q1BUM5"/>
<feature type="compositionally biased region" description="Polar residues" evidence="6">
    <location>
        <begin position="248"/>
        <end position="264"/>
    </location>
</feature>
<evidence type="ECO:0000256" key="3">
    <source>
        <dbReference type="ARBA" id="ARBA00022692"/>
    </source>
</evidence>
<dbReference type="InterPro" id="IPR050930">
    <property type="entry name" value="MFS_Vesicular_Transporter"/>
</dbReference>
<dbReference type="InterPro" id="IPR036259">
    <property type="entry name" value="MFS_trans_sf"/>
</dbReference>
<keyword evidence="10" id="KW-1185">Reference proteome</keyword>
<feature type="transmembrane region" description="Helical" evidence="7">
    <location>
        <begin position="54"/>
        <end position="75"/>
    </location>
</feature>
<feature type="compositionally biased region" description="Basic and acidic residues" evidence="6">
    <location>
        <begin position="216"/>
        <end position="225"/>
    </location>
</feature>
<dbReference type="SUPFAM" id="SSF103473">
    <property type="entry name" value="MFS general substrate transporter"/>
    <property type="match status" value="1"/>
</dbReference>
<dbReference type="InterPro" id="IPR020846">
    <property type="entry name" value="MFS_dom"/>
</dbReference>
<keyword evidence="4 7" id="KW-1133">Transmembrane helix</keyword>
<feature type="region of interest" description="Disordered" evidence="6">
    <location>
        <begin position="199"/>
        <end position="231"/>
    </location>
</feature>
<evidence type="ECO:0000256" key="2">
    <source>
        <dbReference type="ARBA" id="ARBA00022448"/>
    </source>
</evidence>
<evidence type="ECO:0000256" key="6">
    <source>
        <dbReference type="SAM" id="MobiDB-lite"/>
    </source>
</evidence>
<feature type="transmembrane region" description="Helical" evidence="7">
    <location>
        <begin position="338"/>
        <end position="359"/>
    </location>
</feature>
<feature type="transmembrane region" description="Helical" evidence="7">
    <location>
        <begin position="366"/>
        <end position="384"/>
    </location>
</feature>
<feature type="transmembrane region" description="Helical" evidence="7">
    <location>
        <begin position="82"/>
        <end position="104"/>
    </location>
</feature>
<feature type="transmembrane region" description="Helical" evidence="7">
    <location>
        <begin position="457"/>
        <end position="480"/>
    </location>
</feature>
<name>A0A4Q1BUM5_TREME</name>
<dbReference type="Proteomes" id="UP000289152">
    <property type="component" value="Unassembled WGS sequence"/>
</dbReference>
<dbReference type="Pfam" id="PF07690">
    <property type="entry name" value="MFS_1"/>
    <property type="match status" value="1"/>
</dbReference>
<evidence type="ECO:0000256" key="5">
    <source>
        <dbReference type="ARBA" id="ARBA00023136"/>
    </source>
</evidence>
<feature type="transmembrane region" description="Helical" evidence="7">
    <location>
        <begin position="140"/>
        <end position="163"/>
    </location>
</feature>
<dbReference type="STRING" id="5217.A0A4Q1BUM5"/>
<dbReference type="AlphaFoldDB" id="A0A4Q1BUM5"/>
<feature type="transmembrane region" description="Helical" evidence="7">
    <location>
        <begin position="110"/>
        <end position="128"/>
    </location>
</feature>
<feature type="transmembrane region" description="Helical" evidence="7">
    <location>
        <begin position="390"/>
        <end position="417"/>
    </location>
</feature>
<evidence type="ECO:0000313" key="10">
    <source>
        <dbReference type="Proteomes" id="UP000289152"/>
    </source>
</evidence>
<organism evidence="9 10">
    <name type="scientific">Tremella mesenterica</name>
    <name type="common">Jelly fungus</name>
    <dbReference type="NCBI Taxonomy" id="5217"/>
    <lineage>
        <taxon>Eukaryota</taxon>
        <taxon>Fungi</taxon>
        <taxon>Dikarya</taxon>
        <taxon>Basidiomycota</taxon>
        <taxon>Agaricomycotina</taxon>
        <taxon>Tremellomycetes</taxon>
        <taxon>Tremellales</taxon>
        <taxon>Tremellaceae</taxon>
        <taxon>Tremella</taxon>
    </lineage>
</organism>
<evidence type="ECO:0000256" key="1">
    <source>
        <dbReference type="ARBA" id="ARBA00004141"/>
    </source>
</evidence>
<evidence type="ECO:0000313" key="9">
    <source>
        <dbReference type="EMBL" id="RXK41833.1"/>
    </source>
</evidence>
<dbReference type="PANTHER" id="PTHR23506:SF23">
    <property type="entry name" value="GH10249P"/>
    <property type="match status" value="1"/>
</dbReference>
<comment type="caution">
    <text evidence="9">The sequence shown here is derived from an EMBL/GenBank/DDBJ whole genome shotgun (WGS) entry which is preliminary data.</text>
</comment>
<dbReference type="VEuPathDB" id="FungiDB:TREMEDRAFT_67860"/>
<comment type="subcellular location">
    <subcellularLocation>
        <location evidence="1">Membrane</location>
        <topology evidence="1">Multi-pass membrane protein</topology>
    </subcellularLocation>
</comment>
<feature type="region of interest" description="Disordered" evidence="6">
    <location>
        <begin position="245"/>
        <end position="264"/>
    </location>
</feature>
<feature type="transmembrane region" description="Helical" evidence="7">
    <location>
        <begin position="301"/>
        <end position="318"/>
    </location>
</feature>
<feature type="transmembrane region" description="Helical" evidence="7">
    <location>
        <begin position="429"/>
        <end position="451"/>
    </location>
</feature>